<organism evidence="1 2">
    <name type="scientific">Manihot esculenta</name>
    <name type="common">Cassava</name>
    <name type="synonym">Jatropha manihot</name>
    <dbReference type="NCBI Taxonomy" id="3983"/>
    <lineage>
        <taxon>Eukaryota</taxon>
        <taxon>Viridiplantae</taxon>
        <taxon>Streptophyta</taxon>
        <taxon>Embryophyta</taxon>
        <taxon>Tracheophyta</taxon>
        <taxon>Spermatophyta</taxon>
        <taxon>Magnoliopsida</taxon>
        <taxon>eudicotyledons</taxon>
        <taxon>Gunneridae</taxon>
        <taxon>Pentapetalae</taxon>
        <taxon>rosids</taxon>
        <taxon>fabids</taxon>
        <taxon>Malpighiales</taxon>
        <taxon>Euphorbiaceae</taxon>
        <taxon>Crotonoideae</taxon>
        <taxon>Manihoteae</taxon>
        <taxon>Manihot</taxon>
    </lineage>
</organism>
<dbReference type="EMBL" id="CM004388">
    <property type="protein sequence ID" value="KAG8659561.1"/>
    <property type="molecule type" value="Genomic_DNA"/>
</dbReference>
<reference evidence="2" key="1">
    <citation type="journal article" date="2016" name="Nat. Biotechnol.">
        <title>Sequencing wild and cultivated cassava and related species reveals extensive interspecific hybridization and genetic diversity.</title>
        <authorList>
            <person name="Bredeson J.V."/>
            <person name="Lyons J.B."/>
            <person name="Prochnik S.E."/>
            <person name="Wu G.A."/>
            <person name="Ha C.M."/>
            <person name="Edsinger-Gonzales E."/>
            <person name="Grimwood J."/>
            <person name="Schmutz J."/>
            <person name="Rabbi I.Y."/>
            <person name="Egesi C."/>
            <person name="Nauluvula P."/>
            <person name="Lebot V."/>
            <person name="Ndunguru J."/>
            <person name="Mkamilo G."/>
            <person name="Bart R.S."/>
            <person name="Setter T.L."/>
            <person name="Gleadow R.M."/>
            <person name="Kulakow P."/>
            <person name="Ferguson M.E."/>
            <person name="Rounsley S."/>
            <person name="Rokhsar D.S."/>
        </authorList>
    </citation>
    <scope>NUCLEOTIDE SEQUENCE [LARGE SCALE GENOMIC DNA]</scope>
    <source>
        <strain evidence="2">cv. AM560-2</strain>
    </source>
</reference>
<gene>
    <name evidence="1" type="ORF">MANES_02G049400v8</name>
</gene>
<evidence type="ECO:0000313" key="1">
    <source>
        <dbReference type="EMBL" id="KAG8659561.1"/>
    </source>
</evidence>
<proteinExistence type="predicted"/>
<evidence type="ECO:0000313" key="2">
    <source>
        <dbReference type="Proteomes" id="UP000091857"/>
    </source>
</evidence>
<sequence>MERTGKIIRRSIYTLLKDFDYYTTNPIILLLPFSASVLLFQSCSQTKSIFLVARISLLDLNLCQVILSYVFNLPFALTSLMMAKASIILYLDHHNHHKRSVSSLYKPLVLTYLCNTVQTIIISTATFLLLVFASNFVENLLGLSSRNPLFVLASRVVFCMVLSDSMIIGNLAVAVAGVAECTGYKAIYRACLIKKATHSMALLLAFSINLGLAAIASLFQYRVARAYHLSGRPNVSMVVEGWLICNMFSLLIALDTIASCLIIKSYESDHFGREQEGVRSPIEIFKEDSRSFASSQRLKALP</sequence>
<name>A0ACB7I8Z9_MANES</name>
<comment type="caution">
    <text evidence="1">The sequence shown here is derived from an EMBL/GenBank/DDBJ whole genome shotgun (WGS) entry which is preliminary data.</text>
</comment>
<protein>
    <submittedName>
        <fullName evidence="1">Uncharacterized protein</fullName>
    </submittedName>
</protein>
<keyword evidence="2" id="KW-1185">Reference proteome</keyword>
<accession>A0ACB7I8Z9</accession>
<dbReference type="Proteomes" id="UP000091857">
    <property type="component" value="Chromosome 2"/>
</dbReference>